<comment type="caution">
    <text evidence="2">The sequence shown here is derived from an EMBL/GenBank/DDBJ whole genome shotgun (WGS) entry which is preliminary data.</text>
</comment>
<name>A0A2M8DMA7_9BACT</name>
<proteinExistence type="predicted"/>
<keyword evidence="1" id="KW-1133">Transmembrane helix</keyword>
<organism evidence="2 3">
    <name type="scientific">Candidatus Nealsonbacteria bacterium CG_4_9_14_0_8_um_filter_35_12</name>
    <dbReference type="NCBI Taxonomy" id="1974692"/>
    <lineage>
        <taxon>Bacteria</taxon>
        <taxon>Candidatus Nealsoniibacteriota</taxon>
    </lineage>
</organism>
<keyword evidence="1" id="KW-0472">Membrane</keyword>
<evidence type="ECO:0000313" key="2">
    <source>
        <dbReference type="EMBL" id="PJB99266.1"/>
    </source>
</evidence>
<dbReference type="EMBL" id="PFTB01000059">
    <property type="protein sequence ID" value="PJB99266.1"/>
    <property type="molecule type" value="Genomic_DNA"/>
</dbReference>
<feature type="transmembrane region" description="Helical" evidence="1">
    <location>
        <begin position="16"/>
        <end position="35"/>
    </location>
</feature>
<reference evidence="3" key="1">
    <citation type="submission" date="2017-09" db="EMBL/GenBank/DDBJ databases">
        <title>Depth-based differentiation of microbial function through sediment-hosted aquifers and enrichment of novel symbionts in the deep terrestrial subsurface.</title>
        <authorList>
            <person name="Probst A.J."/>
            <person name="Ladd B."/>
            <person name="Jarett J.K."/>
            <person name="Geller-Mcgrath D.E."/>
            <person name="Sieber C.M.K."/>
            <person name="Emerson J.B."/>
            <person name="Anantharaman K."/>
            <person name="Thomas B.C."/>
            <person name="Malmstrom R."/>
            <person name="Stieglmeier M."/>
            <person name="Klingl A."/>
            <person name="Woyke T."/>
            <person name="Ryan C.M."/>
            <person name="Banfield J.F."/>
        </authorList>
    </citation>
    <scope>NUCLEOTIDE SEQUENCE [LARGE SCALE GENOMIC DNA]</scope>
</reference>
<gene>
    <name evidence="2" type="ORF">CO077_02630</name>
</gene>
<accession>A0A2M8DMA7</accession>
<evidence type="ECO:0000313" key="3">
    <source>
        <dbReference type="Proteomes" id="UP000228875"/>
    </source>
</evidence>
<protein>
    <recommendedName>
        <fullName evidence="4">PsbP C-terminal domain-containing protein</fullName>
    </recommendedName>
</protein>
<keyword evidence="1" id="KW-0812">Transmembrane</keyword>
<dbReference type="Proteomes" id="UP000228875">
    <property type="component" value="Unassembled WGS sequence"/>
</dbReference>
<sequence>MAYIFITKKEKTNWKYILIIVILALIVVGETLYLAKQEVKLPETKLPQKFIQDETADWKTYRNDEYGFEFKYPNQWGNVSNSPDAILYQSDSTVIFNPPEFEEQFLATGYPFLEIRIKENPRKLDVEDFYYPLVKEYETKEKFKENLMTRQIRDITYYQTPTPWGALLTIFPLNSAFLEFSHHTITLEAEKIFNQMLSTFRFIE</sequence>
<evidence type="ECO:0000256" key="1">
    <source>
        <dbReference type="SAM" id="Phobius"/>
    </source>
</evidence>
<dbReference type="AlphaFoldDB" id="A0A2M8DMA7"/>
<evidence type="ECO:0008006" key="4">
    <source>
        <dbReference type="Google" id="ProtNLM"/>
    </source>
</evidence>